<dbReference type="InterPro" id="IPR038573">
    <property type="entry name" value="BrnT_sf"/>
</dbReference>
<name>A0A450ZEX8_9GAMM</name>
<dbReference type="Gene3D" id="3.10.450.530">
    <property type="entry name" value="Ribonuclease toxin, BrnT, of type II toxin-antitoxin system"/>
    <property type="match status" value="1"/>
</dbReference>
<organism evidence="1">
    <name type="scientific">Candidatus Kentrum sp. TC</name>
    <dbReference type="NCBI Taxonomy" id="2126339"/>
    <lineage>
        <taxon>Bacteria</taxon>
        <taxon>Pseudomonadati</taxon>
        <taxon>Pseudomonadota</taxon>
        <taxon>Gammaproteobacteria</taxon>
        <taxon>Candidatus Kentrum</taxon>
    </lineage>
</organism>
<reference evidence="1" key="1">
    <citation type="submission" date="2019-02" db="EMBL/GenBank/DDBJ databases">
        <authorList>
            <person name="Gruber-Vodicka R. H."/>
            <person name="Seah K. B. B."/>
        </authorList>
    </citation>
    <scope>NUCLEOTIDE SEQUENCE</scope>
    <source>
        <strain evidence="1">BECK_BZ123</strain>
    </source>
</reference>
<gene>
    <name evidence="1" type="ORF">BECKTC1821D_GA0114238_11703</name>
</gene>
<dbReference type="AlphaFoldDB" id="A0A450ZEX8"/>
<proteinExistence type="predicted"/>
<evidence type="ECO:0000313" key="1">
    <source>
        <dbReference type="EMBL" id="VFK52352.1"/>
    </source>
</evidence>
<protein>
    <submittedName>
        <fullName evidence="1">Uncharacterized protein</fullName>
    </submittedName>
</protein>
<dbReference type="Pfam" id="PF04365">
    <property type="entry name" value="BrnT_toxin"/>
    <property type="match status" value="1"/>
</dbReference>
<dbReference type="InterPro" id="IPR007460">
    <property type="entry name" value="BrnT_toxin"/>
</dbReference>
<sequence length="90" mass="10906">MKIEFDPAKRDRTWKERGLDFVRCAEVFSGHHFTAEDTHRTYHEKRYITVGKLDGRVVVIVWTFRDSARRIISMRKANEREQARYIHRLD</sequence>
<accession>A0A450ZEX8</accession>
<dbReference type="EMBL" id="CAADFS010000170">
    <property type="protein sequence ID" value="VFK52352.1"/>
    <property type="molecule type" value="Genomic_DNA"/>
</dbReference>